<proteinExistence type="inferred from homology"/>
<dbReference type="SUPFAM" id="SSF48445">
    <property type="entry name" value="14-3-3 protein"/>
    <property type="match status" value="2"/>
</dbReference>
<dbReference type="Pfam" id="PF00244">
    <property type="entry name" value="14-3-3"/>
    <property type="match status" value="1"/>
</dbReference>
<evidence type="ECO:0000259" key="2">
    <source>
        <dbReference type="Pfam" id="PF00244"/>
    </source>
</evidence>
<dbReference type="EMBL" id="JAGKQM010000019">
    <property type="protein sequence ID" value="KAH0861178.1"/>
    <property type="molecule type" value="Genomic_DNA"/>
</dbReference>
<protein>
    <recommendedName>
        <fullName evidence="2">14-3-3 domain-containing protein</fullName>
    </recommendedName>
</protein>
<comment type="caution">
    <text evidence="3">The sequence shown here is derived from an EMBL/GenBank/DDBJ whole genome shotgun (WGS) entry which is preliminary data.</text>
</comment>
<dbReference type="InterPro" id="IPR000308">
    <property type="entry name" value="14-3-3"/>
</dbReference>
<dbReference type="Gene3D" id="1.20.190.20">
    <property type="entry name" value="14-3-3 domain"/>
    <property type="match status" value="2"/>
</dbReference>
<gene>
    <name evidence="3" type="ORF">HID58_089439</name>
</gene>
<dbReference type="InterPro" id="IPR036815">
    <property type="entry name" value="14-3-3_dom_sf"/>
</dbReference>
<keyword evidence="4" id="KW-1185">Reference proteome</keyword>
<dbReference type="PANTHER" id="PTHR18860">
    <property type="entry name" value="14-3-3 PROTEIN"/>
    <property type="match status" value="1"/>
</dbReference>
<comment type="similarity">
    <text evidence="1">Belongs to the 14-3-3 family.</text>
</comment>
<evidence type="ECO:0000313" key="4">
    <source>
        <dbReference type="Proteomes" id="UP000824890"/>
    </source>
</evidence>
<name>A0ABQ7Y1I9_BRANA</name>
<dbReference type="InterPro" id="IPR023410">
    <property type="entry name" value="14-3-3_domain"/>
</dbReference>
<evidence type="ECO:0000256" key="1">
    <source>
        <dbReference type="ARBA" id="ARBA00006141"/>
    </source>
</evidence>
<organism evidence="3 4">
    <name type="scientific">Brassica napus</name>
    <name type="common">Rape</name>
    <dbReference type="NCBI Taxonomy" id="3708"/>
    <lineage>
        <taxon>Eukaryota</taxon>
        <taxon>Viridiplantae</taxon>
        <taxon>Streptophyta</taxon>
        <taxon>Embryophyta</taxon>
        <taxon>Tracheophyta</taxon>
        <taxon>Spermatophyta</taxon>
        <taxon>Magnoliopsida</taxon>
        <taxon>eudicotyledons</taxon>
        <taxon>Gunneridae</taxon>
        <taxon>Pentapetalae</taxon>
        <taxon>rosids</taxon>
        <taxon>malvids</taxon>
        <taxon>Brassicales</taxon>
        <taxon>Brassicaceae</taxon>
        <taxon>Brassiceae</taxon>
        <taxon>Brassica</taxon>
    </lineage>
</organism>
<evidence type="ECO:0000313" key="3">
    <source>
        <dbReference type="EMBL" id="KAH0861178.1"/>
    </source>
</evidence>
<dbReference type="Proteomes" id="UP000824890">
    <property type="component" value="Unassembled WGS sequence"/>
</dbReference>
<accession>A0ABQ7Y1I9</accession>
<sequence>AFEEAIAELDTLGEESYKDSTLIMQLLKANLTLWTSDKQATFSSHIFSAPRFTFKVILQAVYFLQFIFLHCENSRLRVKVLDIDGRGLRIFDGKGRSCYAAMFPLFQSQDPHNIGLKNIILKVFMMISSPLVQVGNIHSTVFRIPKILDCYHKSAYPYARFEKFRVSFVLKDIKAADMAHIHSTRLGLALNFSVFYYDAFEEAIAELDTLGKESLQRWLSRYAAAPGSWEGLGSGMEHVSTTRFQSQNDLNLVSRLKKLLNCL</sequence>
<feature type="domain" description="14-3-3" evidence="2">
    <location>
        <begin position="1"/>
        <end position="35"/>
    </location>
</feature>
<reference evidence="3 4" key="1">
    <citation type="submission" date="2021-05" db="EMBL/GenBank/DDBJ databases">
        <title>Genome Assembly of Synthetic Allotetraploid Brassica napus Reveals Homoeologous Exchanges between Subgenomes.</title>
        <authorList>
            <person name="Davis J.T."/>
        </authorList>
    </citation>
    <scope>NUCLEOTIDE SEQUENCE [LARGE SCALE GENOMIC DNA]</scope>
    <source>
        <strain evidence="4">cv. Da-Ae</strain>
        <tissue evidence="3">Seedling</tissue>
    </source>
</reference>
<feature type="non-terminal residue" evidence="3">
    <location>
        <position position="1"/>
    </location>
</feature>